<dbReference type="Proteomes" id="UP000697107">
    <property type="component" value="Unassembled WGS sequence"/>
</dbReference>
<gene>
    <name evidence="7" type="ORF">JG687_00013948</name>
    <name evidence="2" type="ORF">PC113_g11529</name>
    <name evidence="3" type="ORF">PC115_g10259</name>
    <name evidence="4" type="ORF">PC117_g11653</name>
    <name evidence="5" type="ORF">PC118_g10781</name>
    <name evidence="6" type="ORF">PC129_g15346</name>
</gene>
<evidence type="ECO:0000313" key="5">
    <source>
        <dbReference type="EMBL" id="KAG2981177.1"/>
    </source>
</evidence>
<accession>A0A8T1D825</accession>
<evidence type="ECO:0000313" key="8">
    <source>
        <dbReference type="Proteomes" id="UP000736787"/>
    </source>
</evidence>
<dbReference type="EMBL" id="RCMI01000300">
    <property type="protein sequence ID" value="KAG2919088.1"/>
    <property type="molecule type" value="Genomic_DNA"/>
</dbReference>
<dbReference type="Proteomes" id="UP000774804">
    <property type="component" value="Unassembled WGS sequence"/>
</dbReference>
<sequence>MSTNSSSNDQADLASQVEAVKNNLIDEKTVKMYLRGISRYLVWLYQNKRSPLSDELLEVVGSNEEAYLEHNEAGVGSLKDGVLQFMRENTTVSPIQYDLHTADDFEKFLMSFLTAVMEESLVNLFTILCGQVYFIYIVDMGAL</sequence>
<dbReference type="AlphaFoldDB" id="A0A8T1D825"/>
<feature type="transmembrane region" description="Helical" evidence="1">
    <location>
        <begin position="120"/>
        <end position="138"/>
    </location>
</feature>
<reference evidence="7" key="2">
    <citation type="submission" date="2021-01" db="EMBL/GenBank/DDBJ databases">
        <title>Phytophthora aleatoria, a newly-described species from Pinus radiata is distinct from Phytophthora cactorum isolates based on comparative genomics.</title>
        <authorList>
            <person name="Mcdougal R."/>
            <person name="Panda P."/>
            <person name="Williams N."/>
            <person name="Studholme D.J."/>
        </authorList>
    </citation>
    <scope>NUCLEOTIDE SEQUENCE</scope>
    <source>
        <strain evidence="7">NZFS 3830</strain>
    </source>
</reference>
<comment type="caution">
    <text evidence="4">The sequence shown here is derived from an EMBL/GenBank/DDBJ whole genome shotgun (WGS) entry which is preliminary data.</text>
</comment>
<dbReference type="EMBL" id="RCML01000315">
    <property type="protein sequence ID" value="KAG2981177.1"/>
    <property type="molecule type" value="Genomic_DNA"/>
</dbReference>
<organism evidence="4 8">
    <name type="scientific">Phytophthora cactorum</name>
    <dbReference type="NCBI Taxonomy" id="29920"/>
    <lineage>
        <taxon>Eukaryota</taxon>
        <taxon>Sar</taxon>
        <taxon>Stramenopiles</taxon>
        <taxon>Oomycota</taxon>
        <taxon>Peronosporomycetes</taxon>
        <taxon>Peronosporales</taxon>
        <taxon>Peronosporaceae</taxon>
        <taxon>Phytophthora</taxon>
    </lineage>
</organism>
<keyword evidence="1" id="KW-0472">Membrane</keyword>
<evidence type="ECO:0000313" key="6">
    <source>
        <dbReference type="EMBL" id="KAG3213735.1"/>
    </source>
</evidence>
<keyword evidence="1" id="KW-0812">Transmembrane</keyword>
<evidence type="ECO:0000313" key="4">
    <source>
        <dbReference type="EMBL" id="KAG2937514.1"/>
    </source>
</evidence>
<dbReference type="Proteomes" id="UP000688947">
    <property type="component" value="Unassembled WGS sequence"/>
</dbReference>
<reference evidence="4" key="1">
    <citation type="submission" date="2018-10" db="EMBL/GenBank/DDBJ databases">
        <title>Effector identification in a new, highly contiguous assembly of the strawberry crown rot pathogen Phytophthora cactorum.</title>
        <authorList>
            <person name="Armitage A.D."/>
            <person name="Nellist C.F."/>
            <person name="Bates H."/>
            <person name="Vickerstaff R.J."/>
            <person name="Harrison R.J."/>
        </authorList>
    </citation>
    <scope>NUCLEOTIDE SEQUENCE</scope>
    <source>
        <strain evidence="2">15-7</strain>
        <strain evidence="3">4032</strain>
        <strain evidence="4">4040</strain>
        <strain evidence="5">P415</strain>
        <strain evidence="6">P421</strain>
    </source>
</reference>
<dbReference type="Proteomes" id="UP000736787">
    <property type="component" value="Unassembled WGS sequence"/>
</dbReference>
<evidence type="ECO:0000313" key="7">
    <source>
        <dbReference type="EMBL" id="KAG6950919.1"/>
    </source>
</evidence>
<dbReference type="EMBL" id="RCMV01000703">
    <property type="protein sequence ID" value="KAG3213735.1"/>
    <property type="molecule type" value="Genomic_DNA"/>
</dbReference>
<dbReference type="Proteomes" id="UP000735874">
    <property type="component" value="Unassembled WGS sequence"/>
</dbReference>
<proteinExistence type="predicted"/>
<dbReference type="EMBL" id="JAENGZ010001074">
    <property type="protein sequence ID" value="KAG6950919.1"/>
    <property type="molecule type" value="Genomic_DNA"/>
</dbReference>
<protein>
    <submittedName>
        <fullName evidence="4">Uncharacterized protein</fullName>
    </submittedName>
</protein>
<evidence type="ECO:0000313" key="2">
    <source>
        <dbReference type="EMBL" id="KAG2856485.1"/>
    </source>
</evidence>
<dbReference type="Proteomes" id="UP000760860">
    <property type="component" value="Unassembled WGS sequence"/>
</dbReference>
<keyword evidence="1" id="KW-1133">Transmembrane helix</keyword>
<evidence type="ECO:0000256" key="1">
    <source>
        <dbReference type="SAM" id="Phobius"/>
    </source>
</evidence>
<dbReference type="OrthoDB" id="128525at2759"/>
<dbReference type="EMBL" id="RCMG01000331">
    <property type="protein sequence ID" value="KAG2856485.1"/>
    <property type="molecule type" value="Genomic_DNA"/>
</dbReference>
<name>A0A8T1D825_9STRA</name>
<dbReference type="EMBL" id="RCMK01000306">
    <property type="protein sequence ID" value="KAG2937514.1"/>
    <property type="molecule type" value="Genomic_DNA"/>
</dbReference>
<evidence type="ECO:0000313" key="3">
    <source>
        <dbReference type="EMBL" id="KAG2919088.1"/>
    </source>
</evidence>
<dbReference type="VEuPathDB" id="FungiDB:PC110_g10360"/>